<sequence>MFQSRIAYAVCMGFAAAIAAYWIRRRQRSMELDTAQRLGILVGGLVGATVAAKLPFLLAGTYAGGNPLDLWFSDGKTVLWGLAGGYLGVEFAKWTFYVRVSTGDTFVIPVAIAIAIGRIGCLLYGCCYGVATNQSWGLRFSAAEDGGLLLRHPAQLYEFAFHVLFACVAGYGIRNGKGTPHWMLLYLIAYATFRFVSESWRPEPPLAGGLTFYQWSSLGIGVGFSALLLWRLHVEKMTIRLIKDRESKLGI</sequence>
<dbReference type="InterPro" id="IPR001640">
    <property type="entry name" value="Lgt"/>
</dbReference>
<feature type="transmembrane region" description="Helical" evidence="7">
    <location>
        <begin position="110"/>
        <end position="131"/>
    </location>
</feature>
<feature type="transmembrane region" description="Helical" evidence="7">
    <location>
        <begin position="212"/>
        <end position="230"/>
    </location>
</feature>
<evidence type="ECO:0000256" key="7">
    <source>
        <dbReference type="SAM" id="Phobius"/>
    </source>
</evidence>
<dbReference type="GO" id="GO:0016740">
    <property type="term" value="F:transferase activity"/>
    <property type="evidence" value="ECO:0007669"/>
    <property type="project" value="UniProtKB-KW"/>
</dbReference>
<protein>
    <submittedName>
        <fullName evidence="8">Prolipoprotein diacylglyceryl transferase</fullName>
    </submittedName>
</protein>
<keyword evidence="2" id="KW-1003">Cell membrane</keyword>
<comment type="caution">
    <text evidence="8">The sequence shown here is derived from an EMBL/GenBank/DDBJ whole genome shotgun (WGS) entry which is preliminary data.</text>
</comment>
<dbReference type="Proteomes" id="UP001500840">
    <property type="component" value="Unassembled WGS sequence"/>
</dbReference>
<evidence type="ECO:0000256" key="6">
    <source>
        <dbReference type="ARBA" id="ARBA00023136"/>
    </source>
</evidence>
<name>A0ABP8NMT3_9BACT</name>
<dbReference type="PANTHER" id="PTHR30589:SF0">
    <property type="entry name" value="PHOSPHATIDYLGLYCEROL--PROLIPOPROTEIN DIACYLGLYCERYL TRANSFERASE"/>
    <property type="match status" value="1"/>
</dbReference>
<comment type="similarity">
    <text evidence="1">Belongs to the Lgt family.</text>
</comment>
<reference evidence="9" key="1">
    <citation type="journal article" date="2019" name="Int. J. Syst. Evol. Microbiol.">
        <title>The Global Catalogue of Microorganisms (GCM) 10K type strain sequencing project: providing services to taxonomists for standard genome sequencing and annotation.</title>
        <authorList>
            <consortium name="The Broad Institute Genomics Platform"/>
            <consortium name="The Broad Institute Genome Sequencing Center for Infectious Disease"/>
            <person name="Wu L."/>
            <person name="Ma J."/>
        </authorList>
    </citation>
    <scope>NUCLEOTIDE SEQUENCE [LARGE SCALE GENOMIC DNA]</scope>
    <source>
        <strain evidence="9">JCM 17759</strain>
    </source>
</reference>
<feature type="transmembrane region" description="Helical" evidence="7">
    <location>
        <begin position="182"/>
        <end position="200"/>
    </location>
</feature>
<organism evidence="8 9">
    <name type="scientific">Novipirellula rosea</name>
    <dbReference type="NCBI Taxonomy" id="1031540"/>
    <lineage>
        <taxon>Bacteria</taxon>
        <taxon>Pseudomonadati</taxon>
        <taxon>Planctomycetota</taxon>
        <taxon>Planctomycetia</taxon>
        <taxon>Pirellulales</taxon>
        <taxon>Pirellulaceae</taxon>
        <taxon>Novipirellula</taxon>
    </lineage>
</organism>
<evidence type="ECO:0000256" key="5">
    <source>
        <dbReference type="ARBA" id="ARBA00022989"/>
    </source>
</evidence>
<evidence type="ECO:0000256" key="3">
    <source>
        <dbReference type="ARBA" id="ARBA00022679"/>
    </source>
</evidence>
<keyword evidence="6 7" id="KW-0472">Membrane</keyword>
<dbReference type="PANTHER" id="PTHR30589">
    <property type="entry name" value="PROLIPOPROTEIN DIACYLGLYCERYL TRANSFERASE"/>
    <property type="match status" value="1"/>
</dbReference>
<dbReference type="EMBL" id="BAABGA010000094">
    <property type="protein sequence ID" value="GAA4468178.1"/>
    <property type="molecule type" value="Genomic_DNA"/>
</dbReference>
<proteinExistence type="inferred from homology"/>
<keyword evidence="9" id="KW-1185">Reference proteome</keyword>
<feature type="transmembrane region" description="Helical" evidence="7">
    <location>
        <begin position="6"/>
        <end position="23"/>
    </location>
</feature>
<evidence type="ECO:0000256" key="2">
    <source>
        <dbReference type="ARBA" id="ARBA00022475"/>
    </source>
</evidence>
<keyword evidence="5 7" id="KW-1133">Transmembrane helix</keyword>
<gene>
    <name evidence="8" type="ORF">GCM10023156_58980</name>
</gene>
<dbReference type="RefSeq" id="WP_345327273.1">
    <property type="nucleotide sequence ID" value="NZ_BAABGA010000094.1"/>
</dbReference>
<dbReference type="Pfam" id="PF01790">
    <property type="entry name" value="LGT"/>
    <property type="match status" value="1"/>
</dbReference>
<evidence type="ECO:0000256" key="1">
    <source>
        <dbReference type="ARBA" id="ARBA00007150"/>
    </source>
</evidence>
<evidence type="ECO:0000313" key="9">
    <source>
        <dbReference type="Proteomes" id="UP001500840"/>
    </source>
</evidence>
<evidence type="ECO:0000256" key="4">
    <source>
        <dbReference type="ARBA" id="ARBA00022692"/>
    </source>
</evidence>
<feature type="transmembrane region" description="Helical" evidence="7">
    <location>
        <begin position="154"/>
        <end position="173"/>
    </location>
</feature>
<keyword evidence="3 8" id="KW-0808">Transferase</keyword>
<evidence type="ECO:0000313" key="8">
    <source>
        <dbReference type="EMBL" id="GAA4468178.1"/>
    </source>
</evidence>
<accession>A0ABP8NMT3</accession>
<feature type="transmembrane region" description="Helical" evidence="7">
    <location>
        <begin position="35"/>
        <end position="58"/>
    </location>
</feature>
<feature type="transmembrane region" description="Helical" evidence="7">
    <location>
        <begin position="78"/>
        <end position="98"/>
    </location>
</feature>
<keyword evidence="4 7" id="KW-0812">Transmembrane</keyword>